<evidence type="ECO:0000256" key="4">
    <source>
        <dbReference type="SAM" id="SignalP"/>
    </source>
</evidence>
<name>A0A4U1GPK6_9SPHI</name>
<dbReference type="EMBL" id="SWDX01000002">
    <property type="protein sequence ID" value="TKC63692.1"/>
    <property type="molecule type" value="Genomic_DNA"/>
</dbReference>
<comment type="subcellular location">
    <subcellularLocation>
        <location evidence="1">Cell outer membrane</location>
    </subcellularLocation>
</comment>
<accession>A0A4U1GPK6</accession>
<gene>
    <name evidence="6" type="ORF">FBD94_04905</name>
</gene>
<evidence type="ECO:0000259" key="5">
    <source>
        <dbReference type="Pfam" id="PF14905"/>
    </source>
</evidence>
<feature type="signal peptide" evidence="4">
    <location>
        <begin position="1"/>
        <end position="22"/>
    </location>
</feature>
<dbReference type="InterPro" id="IPR041700">
    <property type="entry name" value="OMP_b-brl_3"/>
</dbReference>
<proteinExistence type="predicted"/>
<organism evidence="6 7">
    <name type="scientific">Pedobacter hiemivivus</name>
    <dbReference type="NCBI Taxonomy" id="2530454"/>
    <lineage>
        <taxon>Bacteria</taxon>
        <taxon>Pseudomonadati</taxon>
        <taxon>Bacteroidota</taxon>
        <taxon>Sphingobacteriia</taxon>
        <taxon>Sphingobacteriales</taxon>
        <taxon>Sphingobacteriaceae</taxon>
        <taxon>Pedobacter</taxon>
    </lineage>
</organism>
<dbReference type="Gene3D" id="2.60.40.1120">
    <property type="entry name" value="Carboxypeptidase-like, regulatory domain"/>
    <property type="match status" value="1"/>
</dbReference>
<dbReference type="SUPFAM" id="SSF56935">
    <property type="entry name" value="Porins"/>
    <property type="match status" value="1"/>
</dbReference>
<dbReference type="Pfam" id="PF14905">
    <property type="entry name" value="OMP_b-brl_3"/>
    <property type="match status" value="1"/>
</dbReference>
<comment type="caution">
    <text evidence="6">The sequence shown here is derived from an EMBL/GenBank/DDBJ whole genome shotgun (WGS) entry which is preliminary data.</text>
</comment>
<evidence type="ECO:0000256" key="3">
    <source>
        <dbReference type="ARBA" id="ARBA00023237"/>
    </source>
</evidence>
<evidence type="ECO:0000256" key="2">
    <source>
        <dbReference type="ARBA" id="ARBA00023136"/>
    </source>
</evidence>
<evidence type="ECO:0000313" key="7">
    <source>
        <dbReference type="Proteomes" id="UP000309594"/>
    </source>
</evidence>
<feature type="chain" id="PRO_5020718090" description="Outer membrane protein beta-barrel domain-containing protein" evidence="4">
    <location>
        <begin position="23"/>
        <end position="940"/>
    </location>
</feature>
<dbReference type="AlphaFoldDB" id="A0A4U1GPK6"/>
<evidence type="ECO:0000256" key="1">
    <source>
        <dbReference type="ARBA" id="ARBA00004442"/>
    </source>
</evidence>
<dbReference type="InterPro" id="IPR036942">
    <property type="entry name" value="Beta-barrel_TonB_sf"/>
</dbReference>
<keyword evidence="4" id="KW-0732">Signal</keyword>
<protein>
    <recommendedName>
        <fullName evidence="5">Outer membrane protein beta-barrel domain-containing protein</fullName>
    </recommendedName>
</protein>
<keyword evidence="3" id="KW-0998">Cell outer membrane</keyword>
<feature type="domain" description="Outer membrane protein beta-barrel" evidence="5">
    <location>
        <begin position="490"/>
        <end position="928"/>
    </location>
</feature>
<dbReference type="RefSeq" id="WP_136879330.1">
    <property type="nucleotide sequence ID" value="NZ_SWDX01000002.1"/>
</dbReference>
<dbReference type="GO" id="GO:0009279">
    <property type="term" value="C:cell outer membrane"/>
    <property type="evidence" value="ECO:0007669"/>
    <property type="project" value="UniProtKB-SubCell"/>
</dbReference>
<dbReference type="Gene3D" id="2.40.170.20">
    <property type="entry name" value="TonB-dependent receptor, beta-barrel domain"/>
    <property type="match status" value="1"/>
</dbReference>
<dbReference type="Proteomes" id="UP000309594">
    <property type="component" value="Unassembled WGS sequence"/>
</dbReference>
<sequence>MRSIRCILCVAVFCFTCLSANAQIRVSATPVQVSGTIKGVVTSQASGKVIQGVSVMAKTKDSLLLSYTFTNEKGEYILSKLPFGQDFKVFVSLYGYHRDTSEVQRFKVLEPMVINRNWTLSTDLNALDEVTVKARKPPFVIRKDTLEFDAASFKLLPHAILEDLLNRLPGVLIDKEGNITVNGKKATKIQVDGRDFFGRNTVIATKNLPANIIDKIQVTPTDDPAKRINRMLNPATDDVTINLLLKKDQNRGLLGNVMAGYGTKDRYSASGMLSSFGGKIRFGLFGSGGNGNMINSAGANPGAGPSGMPVGGTLTATGGGLAAAIRGAKSPGLSGAGLNDRKNLSSTFNTELSKKVKVNGNYNFSHQKSILEKQSQRINFQDSGNLKYFEDQSGADYNNTHSYLTNIEFAQDTLTTWRFMATVNYAPFKREKQISALSEGPDGTKLNSSDIYNLSDGTRKGFSHSLFFGRRSKDGKTGFILNWNINGDQTGDQLTNYSENEFINNLGASSKNTIDQKGDSRRNSLNNDLSLQLSRNLNKSFTGQLEYSLNQQSNRLKKHLFNVNNGSGKYDVLDSTQSGDSKDNNIQQNVSFQLAYNKERFSVALNGGMRFINQRNRLFIQDTLITINQHQFTPKLILNYSLANNGNLNLSYDIASYAPSADQLSPVNDNSNPLLVIIGNPFLKTGLGHNINAGFSKFFPNHEANLHVNGGANFIKNQIIQDVVYDDQGRQVQSYRNVDGYNSFRLSGGLQKGYHIKELSIRPFIDLALNKKQDVGFINSHRNETKQWQYGGNTGFAVSYMNFVSLSSSADVSFNKTDYSLNDREDLNYNTQNYSFTLKVSPVSRIEFGSQFSYQYNSQIPADFQRTAVVLNSSFSCRFLKSQQLNFKLFVNDVFNNAIVNSTIVTPFYSENSSVNSLKRYFLFSLQYNFNGLSAANKIR</sequence>
<evidence type="ECO:0000313" key="6">
    <source>
        <dbReference type="EMBL" id="TKC63692.1"/>
    </source>
</evidence>
<dbReference type="Pfam" id="PF13620">
    <property type="entry name" value="CarboxypepD_reg"/>
    <property type="match status" value="1"/>
</dbReference>
<keyword evidence="2" id="KW-0472">Membrane</keyword>
<dbReference type="InterPro" id="IPR008969">
    <property type="entry name" value="CarboxyPept-like_regulatory"/>
</dbReference>
<reference evidence="6 7" key="1">
    <citation type="submission" date="2019-04" db="EMBL/GenBank/DDBJ databases">
        <title>Pedobacter sp. RP-1-16 sp. nov., isolated from Arctic soil.</title>
        <authorList>
            <person name="Dahal R.H."/>
            <person name="Kim D.-U."/>
        </authorList>
    </citation>
    <scope>NUCLEOTIDE SEQUENCE [LARGE SCALE GENOMIC DNA]</scope>
    <source>
        <strain evidence="6 7">RP-1-16</strain>
    </source>
</reference>
<dbReference type="SUPFAM" id="SSF49464">
    <property type="entry name" value="Carboxypeptidase regulatory domain-like"/>
    <property type="match status" value="1"/>
</dbReference>